<sequence>MKRIITIIIFPVVVLLFGITPVAHAQVIITDTTHYNRSEMQEESDVDTEDEELTREEQLRIENGPIAYDEYTFGERDTVFGFVDTYEKHEVNEFNLKELKTDPKMQYDQQIADLKKAAENREQSTWSFIDFIMRNKGVLSFIFYSLIFGVVALLVFLFLRTTNLAAYFGYRSKKITPENITEEVLHEVNFDELIKNAVAQKEWRNGVRYMFLQVLVMLGKQSYVVVTKDKTNREYLMEVAKQRFYKTFAGLTLQYEYVWYGHIDINESQFQQIQNDFQSFKNDLR</sequence>
<keyword evidence="2" id="KW-0732">Signal</keyword>
<dbReference type="OrthoDB" id="5491447at2"/>
<keyword evidence="4" id="KW-1185">Reference proteome</keyword>
<comment type="caution">
    <text evidence="3">The sequence shown here is derived from an EMBL/GenBank/DDBJ whole genome shotgun (WGS) entry which is preliminary data.</text>
</comment>
<accession>A0A327QCV1</accession>
<keyword evidence="1" id="KW-0812">Transmembrane</keyword>
<dbReference type="AlphaFoldDB" id="A0A327QCV1"/>
<dbReference type="RefSeq" id="WP_111599304.1">
    <property type="nucleotide sequence ID" value="NZ_QLLL01000007.1"/>
</dbReference>
<feature type="chain" id="PRO_5016289375" evidence="2">
    <location>
        <begin position="26"/>
        <end position="285"/>
    </location>
</feature>
<keyword evidence="1" id="KW-0472">Membrane</keyword>
<evidence type="ECO:0000313" key="4">
    <source>
        <dbReference type="Proteomes" id="UP000249547"/>
    </source>
</evidence>
<feature type="transmembrane region" description="Helical" evidence="1">
    <location>
        <begin position="138"/>
        <end position="159"/>
    </location>
</feature>
<proteinExistence type="predicted"/>
<reference evidence="3 4" key="1">
    <citation type="submission" date="2018-06" db="EMBL/GenBank/DDBJ databases">
        <title>Genomic Encyclopedia of Archaeal and Bacterial Type Strains, Phase II (KMG-II): from individual species to whole genera.</title>
        <authorList>
            <person name="Goeker M."/>
        </authorList>
    </citation>
    <scope>NUCLEOTIDE SEQUENCE [LARGE SCALE GENOMIC DNA]</scope>
    <source>
        <strain evidence="3 4">DSM 23857</strain>
    </source>
</reference>
<name>A0A327QCV1_9BACT</name>
<feature type="signal peptide" evidence="2">
    <location>
        <begin position="1"/>
        <end position="25"/>
    </location>
</feature>
<keyword evidence="1" id="KW-1133">Transmembrane helix</keyword>
<protein>
    <submittedName>
        <fullName evidence="3">Uncharacterized protein DUF4129</fullName>
    </submittedName>
</protein>
<dbReference type="Proteomes" id="UP000249547">
    <property type="component" value="Unassembled WGS sequence"/>
</dbReference>
<gene>
    <name evidence="3" type="ORF">LX64_03886</name>
</gene>
<evidence type="ECO:0000256" key="2">
    <source>
        <dbReference type="SAM" id="SignalP"/>
    </source>
</evidence>
<organism evidence="3 4">
    <name type="scientific">Chitinophaga skermanii</name>
    <dbReference type="NCBI Taxonomy" id="331697"/>
    <lineage>
        <taxon>Bacteria</taxon>
        <taxon>Pseudomonadati</taxon>
        <taxon>Bacteroidota</taxon>
        <taxon>Chitinophagia</taxon>
        <taxon>Chitinophagales</taxon>
        <taxon>Chitinophagaceae</taxon>
        <taxon>Chitinophaga</taxon>
    </lineage>
</organism>
<dbReference type="EMBL" id="QLLL01000007">
    <property type="protein sequence ID" value="RAJ01668.1"/>
    <property type="molecule type" value="Genomic_DNA"/>
</dbReference>
<evidence type="ECO:0000313" key="3">
    <source>
        <dbReference type="EMBL" id="RAJ01668.1"/>
    </source>
</evidence>
<evidence type="ECO:0000256" key="1">
    <source>
        <dbReference type="SAM" id="Phobius"/>
    </source>
</evidence>